<sequence>MKRYISVVKVASHLEHVHGPVLVRPPDLLLADESGVLSHQRVHPAVDLEGHPGAPAGKHRGELDQRGRRRRRRRRRKRAGTNLQVVHDDGIRNGVGGEELRHGAHGGARDPQVHGEVVCKAQESYPHPVKSFSAWAAATSASSSQRPLMSSECLSVRTNLPSQNRPSTEPSLYRTCPHRTVPLQNRPSSSGPSGG</sequence>
<dbReference type="Proteomes" id="UP000314294">
    <property type="component" value="Unassembled WGS sequence"/>
</dbReference>
<gene>
    <name evidence="2" type="ORF">EYF80_012526</name>
</gene>
<comment type="caution">
    <text evidence="2">The sequence shown here is derived from an EMBL/GenBank/DDBJ whole genome shotgun (WGS) entry which is preliminary data.</text>
</comment>
<evidence type="ECO:0000256" key="1">
    <source>
        <dbReference type="SAM" id="MobiDB-lite"/>
    </source>
</evidence>
<evidence type="ECO:0000313" key="2">
    <source>
        <dbReference type="EMBL" id="TNN77219.1"/>
    </source>
</evidence>
<accession>A0A4Z2IGR2</accession>
<feature type="region of interest" description="Disordered" evidence="1">
    <location>
        <begin position="46"/>
        <end position="81"/>
    </location>
</feature>
<feature type="compositionally biased region" description="Basic residues" evidence="1">
    <location>
        <begin position="67"/>
        <end position="79"/>
    </location>
</feature>
<evidence type="ECO:0000313" key="3">
    <source>
        <dbReference type="Proteomes" id="UP000314294"/>
    </source>
</evidence>
<dbReference type="AlphaFoldDB" id="A0A4Z2IGR2"/>
<feature type="compositionally biased region" description="Polar residues" evidence="1">
    <location>
        <begin position="182"/>
        <end position="195"/>
    </location>
</feature>
<protein>
    <submittedName>
        <fullName evidence="2">Uncharacterized protein</fullName>
    </submittedName>
</protein>
<feature type="compositionally biased region" description="Polar residues" evidence="1">
    <location>
        <begin position="156"/>
        <end position="170"/>
    </location>
</feature>
<keyword evidence="3" id="KW-1185">Reference proteome</keyword>
<dbReference type="EMBL" id="SRLO01000085">
    <property type="protein sequence ID" value="TNN77219.1"/>
    <property type="molecule type" value="Genomic_DNA"/>
</dbReference>
<organism evidence="2 3">
    <name type="scientific">Liparis tanakae</name>
    <name type="common">Tanaka's snailfish</name>
    <dbReference type="NCBI Taxonomy" id="230148"/>
    <lineage>
        <taxon>Eukaryota</taxon>
        <taxon>Metazoa</taxon>
        <taxon>Chordata</taxon>
        <taxon>Craniata</taxon>
        <taxon>Vertebrata</taxon>
        <taxon>Euteleostomi</taxon>
        <taxon>Actinopterygii</taxon>
        <taxon>Neopterygii</taxon>
        <taxon>Teleostei</taxon>
        <taxon>Neoteleostei</taxon>
        <taxon>Acanthomorphata</taxon>
        <taxon>Eupercaria</taxon>
        <taxon>Perciformes</taxon>
        <taxon>Cottioidei</taxon>
        <taxon>Cottales</taxon>
        <taxon>Liparidae</taxon>
        <taxon>Liparis</taxon>
    </lineage>
</organism>
<feature type="region of interest" description="Disordered" evidence="1">
    <location>
        <begin position="156"/>
        <end position="195"/>
    </location>
</feature>
<name>A0A4Z2IGR2_9TELE</name>
<reference evidence="2 3" key="1">
    <citation type="submission" date="2019-03" db="EMBL/GenBank/DDBJ databases">
        <title>First draft genome of Liparis tanakae, snailfish: a comprehensive survey of snailfish specific genes.</title>
        <authorList>
            <person name="Kim W."/>
            <person name="Song I."/>
            <person name="Jeong J.-H."/>
            <person name="Kim D."/>
            <person name="Kim S."/>
            <person name="Ryu S."/>
            <person name="Song J.Y."/>
            <person name="Lee S.K."/>
        </authorList>
    </citation>
    <scope>NUCLEOTIDE SEQUENCE [LARGE SCALE GENOMIC DNA]</scope>
    <source>
        <tissue evidence="2">Muscle</tissue>
    </source>
</reference>
<proteinExistence type="predicted"/>